<feature type="repeat" description="ANK" evidence="1">
    <location>
        <begin position="364"/>
        <end position="386"/>
    </location>
</feature>
<dbReference type="EMBL" id="ACVC01000454">
    <property type="protein sequence ID" value="EFO60996.1"/>
    <property type="molecule type" value="Genomic_DNA"/>
</dbReference>
<dbReference type="VEuPathDB" id="GiardiaDB:GLP15_3195"/>
<dbReference type="OrthoDB" id="21416at2759"/>
<dbReference type="InterPro" id="IPR002110">
    <property type="entry name" value="Ankyrin_rpt"/>
</dbReference>
<sequence length="580" mass="66125">MQTDCDQPDQWKYRRSFLELTDHCLRNNDLLSRVNAKDLAESLLQIALKSEAQGQTPSYMPQHITLEGFTAINLAEIGDECLIEVDRYNTRYTTGKEDFKALMNTLLQITADTGMKQILQGVILILTTSGMEEALVHLTHRYKLQELTQRYKYVENASTDIDINPPSCEGKTCIERALLVESDIRLQLTMTRFHFCRQQSDFHRTLCSTISNEKQLQTLFEILMKSRDSNLLFVLLTYSYEHNVHLHYPEFSLDTPLPQAKTPLLKAVEEDSEEDVIKNLDFVRCACHDIICLTLNLRTSYFTKYITALMLAAWKGNILITRHLLTELGMQTEDGRTALMLAAWKGNYEVMKLLLPEAGMVDRKGKTALMYAASRGHLSCVEMLLKIEAGRQRWWDGSTALIYAAKNNWPNVIDALVAMEAKLQTGDGVTALMIAAQNDYLEVIDKLSRFEACMQDDYGNTALMGAAIRGHINACKLLLPFEKQMQNTIDETSLILAVQHNHVDCVKLLIDEEAGFQDIDGHSALMWAAKYGNSEFIKLLKRKESNLKDAFGRTALYYAEHPYWRVNKHSRDTCIALLKH</sequence>
<dbReference type="PROSITE" id="PS50088">
    <property type="entry name" value="ANK_REPEAT"/>
    <property type="match status" value="2"/>
</dbReference>
<dbReference type="OMA" id="EACMQDD"/>
<dbReference type="PROSITE" id="PS50297">
    <property type="entry name" value="ANK_REP_REGION"/>
    <property type="match status" value="2"/>
</dbReference>
<accession>E1F975</accession>
<dbReference type="Proteomes" id="UP000008974">
    <property type="component" value="Unassembled WGS sequence"/>
</dbReference>
<organism evidence="2 3">
    <name type="scientific">Giardia intestinalis (strain P15)</name>
    <name type="common">Giardia lamblia</name>
    <dbReference type="NCBI Taxonomy" id="658858"/>
    <lineage>
        <taxon>Eukaryota</taxon>
        <taxon>Metamonada</taxon>
        <taxon>Diplomonadida</taxon>
        <taxon>Hexamitidae</taxon>
        <taxon>Giardiinae</taxon>
        <taxon>Giardia</taxon>
    </lineage>
</organism>
<gene>
    <name evidence="2" type="ORF">GLP15_3195</name>
</gene>
<feature type="repeat" description="ANK" evidence="1">
    <location>
        <begin position="334"/>
        <end position="366"/>
    </location>
</feature>
<evidence type="ECO:0000256" key="1">
    <source>
        <dbReference type="PROSITE-ProRule" id="PRU00023"/>
    </source>
</evidence>
<protein>
    <submittedName>
        <fullName evidence="2">Protein 21.1</fullName>
    </submittedName>
</protein>
<evidence type="ECO:0000313" key="3">
    <source>
        <dbReference type="Proteomes" id="UP000008974"/>
    </source>
</evidence>
<keyword evidence="1" id="KW-0040">ANK repeat</keyword>
<dbReference type="STRING" id="658858.E1F975"/>
<dbReference type="PANTHER" id="PTHR24120">
    <property type="entry name" value="GH07239P"/>
    <property type="match status" value="1"/>
</dbReference>
<comment type="caution">
    <text evidence="2">The sequence shown here is derived from an EMBL/GenBank/DDBJ whole genome shotgun (WGS) entry which is preliminary data.</text>
</comment>
<evidence type="ECO:0000313" key="2">
    <source>
        <dbReference type="EMBL" id="EFO60996.1"/>
    </source>
</evidence>
<dbReference type="PANTHER" id="PTHR24120:SF4">
    <property type="entry name" value="GH07239P"/>
    <property type="match status" value="1"/>
</dbReference>
<dbReference type="AlphaFoldDB" id="E1F975"/>
<dbReference type="Pfam" id="PF12796">
    <property type="entry name" value="Ank_2"/>
    <property type="match status" value="3"/>
</dbReference>
<reference evidence="2 3" key="1">
    <citation type="journal article" date="2010" name="BMC Genomics">
        <title>Genome analysis and comparative genomics of a Giardia intestinalis assemblage E isolate.</title>
        <authorList>
            <person name="Jerlstrom-Hultqvist J."/>
            <person name="Franzen O."/>
            <person name="Ankarklev J."/>
            <person name="Xu F."/>
            <person name="Nohynkova E."/>
            <person name="Andersson J.O."/>
            <person name="Svard S.G."/>
            <person name="Andersson B."/>
        </authorList>
    </citation>
    <scope>NUCLEOTIDE SEQUENCE [LARGE SCALE GENOMIC DNA]</scope>
    <source>
        <strain evidence="2 3">P15</strain>
    </source>
</reference>
<dbReference type="SUPFAM" id="SSF48403">
    <property type="entry name" value="Ankyrin repeat"/>
    <property type="match status" value="1"/>
</dbReference>
<proteinExistence type="predicted"/>
<dbReference type="Pfam" id="PF00023">
    <property type="entry name" value="Ank"/>
    <property type="match status" value="1"/>
</dbReference>
<dbReference type="Gene3D" id="1.25.40.20">
    <property type="entry name" value="Ankyrin repeat-containing domain"/>
    <property type="match status" value="3"/>
</dbReference>
<dbReference type="SMART" id="SM00248">
    <property type="entry name" value="ANK"/>
    <property type="match status" value="8"/>
</dbReference>
<dbReference type="InterPro" id="IPR036770">
    <property type="entry name" value="Ankyrin_rpt-contain_sf"/>
</dbReference>
<name>E1F975_GIAIA</name>